<protein>
    <submittedName>
        <fullName evidence="4">NAD(P)-dependent dehydrogenase (Short-subunit alcohol dehydrogenase family)</fullName>
    </submittedName>
</protein>
<dbReference type="Proteomes" id="UP000578077">
    <property type="component" value="Unassembled WGS sequence"/>
</dbReference>
<evidence type="ECO:0000313" key="4">
    <source>
        <dbReference type="EMBL" id="MBB5996959.1"/>
    </source>
</evidence>
<dbReference type="SUPFAM" id="SSF51735">
    <property type="entry name" value="NAD(P)-binding Rossmann-fold domains"/>
    <property type="match status" value="1"/>
</dbReference>
<evidence type="ECO:0000259" key="3">
    <source>
        <dbReference type="SMART" id="SM00822"/>
    </source>
</evidence>
<dbReference type="RefSeq" id="WP_184633298.1">
    <property type="nucleotide sequence ID" value="NZ_BAABKT010000003.1"/>
</dbReference>
<dbReference type="EMBL" id="JACHLY010000001">
    <property type="protein sequence ID" value="MBB5996959.1"/>
    <property type="molecule type" value="Genomic_DNA"/>
</dbReference>
<name>A0A841E6M5_9ACTN</name>
<gene>
    <name evidence="4" type="ORF">HNR25_000710</name>
</gene>
<dbReference type="CDD" id="cd05233">
    <property type="entry name" value="SDR_c"/>
    <property type="match status" value="1"/>
</dbReference>
<dbReference type="FunFam" id="3.40.50.720:FF:000084">
    <property type="entry name" value="Short-chain dehydrogenase reductase"/>
    <property type="match status" value="1"/>
</dbReference>
<dbReference type="SMART" id="SM00822">
    <property type="entry name" value="PKS_KR"/>
    <property type="match status" value="1"/>
</dbReference>
<dbReference type="InterPro" id="IPR057326">
    <property type="entry name" value="KR_dom"/>
</dbReference>
<dbReference type="Pfam" id="PF13561">
    <property type="entry name" value="adh_short_C2"/>
    <property type="match status" value="1"/>
</dbReference>
<dbReference type="InterPro" id="IPR036291">
    <property type="entry name" value="NAD(P)-bd_dom_sf"/>
</dbReference>
<comment type="caution">
    <text evidence="4">The sequence shown here is derived from an EMBL/GenBank/DDBJ whole genome shotgun (WGS) entry which is preliminary data.</text>
</comment>
<proteinExistence type="inferred from homology"/>
<dbReference type="PRINTS" id="PR00081">
    <property type="entry name" value="GDHRDH"/>
</dbReference>
<comment type="similarity">
    <text evidence="1">Belongs to the short-chain dehydrogenases/reductases (SDR) family.</text>
</comment>
<dbReference type="PANTHER" id="PTHR42879">
    <property type="entry name" value="3-OXOACYL-(ACYL-CARRIER-PROTEIN) REDUCTASE"/>
    <property type="match status" value="1"/>
</dbReference>
<keyword evidence="5" id="KW-1185">Reference proteome</keyword>
<feature type="domain" description="Ketoreductase" evidence="3">
    <location>
        <begin position="15"/>
        <end position="182"/>
    </location>
</feature>
<sequence>MSEHSHSRVSAPGSSWALVTGSTSGIGHATAVGLAADGYSVIVTGRDRDRAAETRRSVEAAGGRAFDPVADLGDSAAVRGLVAQVRDVIDGPLDVLVHNAGGGAFAPTESTPEETYDAAFNLHAKAPFMLTGAFAPAMAGRGRGAIVNVGSLSTSMAAAGTAAFQASKAALSMMTKSWTAEYGPRGVRVNSVDPGFILSPANEGIRDMYGTYLASLPAGRGGAPEDVANAVRFLVSPEASYINGATLTVDGGKTAVVPM</sequence>
<dbReference type="Gene3D" id="3.40.50.720">
    <property type="entry name" value="NAD(P)-binding Rossmann-like Domain"/>
    <property type="match status" value="1"/>
</dbReference>
<dbReference type="InterPro" id="IPR002347">
    <property type="entry name" value="SDR_fam"/>
</dbReference>
<dbReference type="InterPro" id="IPR050259">
    <property type="entry name" value="SDR"/>
</dbReference>
<evidence type="ECO:0000313" key="5">
    <source>
        <dbReference type="Proteomes" id="UP000578077"/>
    </source>
</evidence>
<dbReference type="PRINTS" id="PR00080">
    <property type="entry name" value="SDRFAMILY"/>
</dbReference>
<dbReference type="PANTHER" id="PTHR42879:SF2">
    <property type="entry name" value="3-OXOACYL-[ACYL-CARRIER-PROTEIN] REDUCTASE FABG"/>
    <property type="match status" value="1"/>
</dbReference>
<dbReference type="GO" id="GO:0016491">
    <property type="term" value="F:oxidoreductase activity"/>
    <property type="evidence" value="ECO:0007669"/>
    <property type="project" value="UniProtKB-KW"/>
</dbReference>
<accession>A0A841E6M5</accession>
<reference evidence="4 5" key="1">
    <citation type="submission" date="2020-08" db="EMBL/GenBank/DDBJ databases">
        <title>Sequencing the genomes of 1000 actinobacteria strains.</title>
        <authorList>
            <person name="Klenk H.-P."/>
        </authorList>
    </citation>
    <scope>NUCLEOTIDE SEQUENCE [LARGE SCALE GENOMIC DNA]</scope>
    <source>
        <strain evidence="4 5">DSM 44593</strain>
    </source>
</reference>
<organism evidence="4 5">
    <name type="scientific">Streptomonospora salina</name>
    <dbReference type="NCBI Taxonomy" id="104205"/>
    <lineage>
        <taxon>Bacteria</taxon>
        <taxon>Bacillati</taxon>
        <taxon>Actinomycetota</taxon>
        <taxon>Actinomycetes</taxon>
        <taxon>Streptosporangiales</taxon>
        <taxon>Nocardiopsidaceae</taxon>
        <taxon>Streptomonospora</taxon>
    </lineage>
</organism>
<evidence type="ECO:0000256" key="2">
    <source>
        <dbReference type="ARBA" id="ARBA00023002"/>
    </source>
</evidence>
<evidence type="ECO:0000256" key="1">
    <source>
        <dbReference type="ARBA" id="ARBA00006484"/>
    </source>
</evidence>
<dbReference type="AlphaFoldDB" id="A0A841E6M5"/>
<keyword evidence="2" id="KW-0560">Oxidoreductase</keyword>